<protein>
    <submittedName>
        <fullName evidence="7">Sigma-70 family RNA polymerase sigma factor</fullName>
    </submittedName>
</protein>
<evidence type="ECO:0000259" key="6">
    <source>
        <dbReference type="Pfam" id="PF08281"/>
    </source>
</evidence>
<dbReference type="InterPro" id="IPR036388">
    <property type="entry name" value="WH-like_DNA-bd_sf"/>
</dbReference>
<dbReference type="SUPFAM" id="SSF88946">
    <property type="entry name" value="Sigma2 domain of RNA polymerase sigma factors"/>
    <property type="match status" value="1"/>
</dbReference>
<proteinExistence type="inferred from homology"/>
<dbReference type="InterPro" id="IPR014284">
    <property type="entry name" value="RNA_pol_sigma-70_dom"/>
</dbReference>
<accession>A0ABT5HGG3</accession>
<dbReference type="Gene3D" id="1.10.10.10">
    <property type="entry name" value="Winged helix-like DNA-binding domain superfamily/Winged helix DNA-binding domain"/>
    <property type="match status" value="1"/>
</dbReference>
<evidence type="ECO:0000313" key="7">
    <source>
        <dbReference type="EMBL" id="MDC7675346.1"/>
    </source>
</evidence>
<gene>
    <name evidence="7" type="ORF">PQU98_04345</name>
</gene>
<feature type="domain" description="RNA polymerase sigma-70 region 2" evidence="5">
    <location>
        <begin position="26"/>
        <end position="83"/>
    </location>
</feature>
<sequence>MTARSGMCTKHLAFVGSQILPHEAGLRQWLTRAGLSASERDDLVQEVYYRLLRQTSFDHIEDPRAYMYRTARNIMLEQIRKNRVVSITTVQNIDELGSIDIAPSPEQAVSARRELARVMGFIEALPARCRAVFELRKVHGLSQAETARRLSLSENIIEKETAKGLSLILKRVAEDNPPPADIVPAPTRNAHVNY</sequence>
<dbReference type="PANTHER" id="PTHR43133:SF63">
    <property type="entry name" value="RNA POLYMERASE SIGMA FACTOR FECI-RELATED"/>
    <property type="match status" value="1"/>
</dbReference>
<keyword evidence="3" id="KW-0731">Sigma factor</keyword>
<evidence type="ECO:0000256" key="4">
    <source>
        <dbReference type="ARBA" id="ARBA00023163"/>
    </source>
</evidence>
<evidence type="ECO:0000256" key="2">
    <source>
        <dbReference type="ARBA" id="ARBA00023015"/>
    </source>
</evidence>
<dbReference type="InterPro" id="IPR013249">
    <property type="entry name" value="RNA_pol_sigma70_r4_t2"/>
</dbReference>
<feature type="domain" description="RNA polymerase sigma factor 70 region 4 type 2" evidence="6">
    <location>
        <begin position="118"/>
        <end position="162"/>
    </location>
</feature>
<evidence type="ECO:0000256" key="1">
    <source>
        <dbReference type="ARBA" id="ARBA00010641"/>
    </source>
</evidence>
<organism evidence="7 8">
    <name type="scientific">Asticcacaulis machinosus</name>
    <dbReference type="NCBI Taxonomy" id="2984211"/>
    <lineage>
        <taxon>Bacteria</taxon>
        <taxon>Pseudomonadati</taxon>
        <taxon>Pseudomonadota</taxon>
        <taxon>Alphaproteobacteria</taxon>
        <taxon>Caulobacterales</taxon>
        <taxon>Caulobacteraceae</taxon>
        <taxon>Asticcacaulis</taxon>
    </lineage>
</organism>
<dbReference type="InterPro" id="IPR013325">
    <property type="entry name" value="RNA_pol_sigma_r2"/>
</dbReference>
<dbReference type="InterPro" id="IPR007627">
    <property type="entry name" value="RNA_pol_sigma70_r2"/>
</dbReference>
<name>A0ABT5HGG3_9CAUL</name>
<evidence type="ECO:0000313" key="8">
    <source>
        <dbReference type="Proteomes" id="UP001218579"/>
    </source>
</evidence>
<dbReference type="Gene3D" id="1.10.1740.10">
    <property type="match status" value="1"/>
</dbReference>
<dbReference type="Pfam" id="PF04542">
    <property type="entry name" value="Sigma70_r2"/>
    <property type="match status" value="1"/>
</dbReference>
<comment type="similarity">
    <text evidence="1">Belongs to the sigma-70 factor family. ECF subfamily.</text>
</comment>
<dbReference type="InterPro" id="IPR013324">
    <property type="entry name" value="RNA_pol_sigma_r3/r4-like"/>
</dbReference>
<comment type="caution">
    <text evidence="7">The sequence shown here is derived from an EMBL/GenBank/DDBJ whole genome shotgun (WGS) entry which is preliminary data.</text>
</comment>
<keyword evidence="4" id="KW-0804">Transcription</keyword>
<evidence type="ECO:0000256" key="3">
    <source>
        <dbReference type="ARBA" id="ARBA00023082"/>
    </source>
</evidence>
<dbReference type="InterPro" id="IPR039425">
    <property type="entry name" value="RNA_pol_sigma-70-like"/>
</dbReference>
<dbReference type="Pfam" id="PF08281">
    <property type="entry name" value="Sigma70_r4_2"/>
    <property type="match status" value="1"/>
</dbReference>
<keyword evidence="8" id="KW-1185">Reference proteome</keyword>
<dbReference type="RefSeq" id="WP_272743652.1">
    <property type="nucleotide sequence ID" value="NZ_JAQQKV010000001.1"/>
</dbReference>
<dbReference type="PANTHER" id="PTHR43133">
    <property type="entry name" value="RNA POLYMERASE ECF-TYPE SIGMA FACTO"/>
    <property type="match status" value="1"/>
</dbReference>
<dbReference type="EMBL" id="JAQQKV010000001">
    <property type="protein sequence ID" value="MDC7675346.1"/>
    <property type="molecule type" value="Genomic_DNA"/>
</dbReference>
<evidence type="ECO:0000259" key="5">
    <source>
        <dbReference type="Pfam" id="PF04542"/>
    </source>
</evidence>
<dbReference type="SUPFAM" id="SSF88659">
    <property type="entry name" value="Sigma3 and sigma4 domains of RNA polymerase sigma factors"/>
    <property type="match status" value="1"/>
</dbReference>
<dbReference type="NCBIfam" id="TIGR02937">
    <property type="entry name" value="sigma70-ECF"/>
    <property type="match status" value="1"/>
</dbReference>
<keyword evidence="2" id="KW-0805">Transcription regulation</keyword>
<reference evidence="7 8" key="1">
    <citation type="submission" date="2023-01" db="EMBL/GenBank/DDBJ databases">
        <title>Novel species of the genus Asticcacaulis isolated from rivers.</title>
        <authorList>
            <person name="Lu H."/>
        </authorList>
    </citation>
    <scope>NUCLEOTIDE SEQUENCE [LARGE SCALE GENOMIC DNA]</scope>
    <source>
        <strain evidence="7 8">LKC15W</strain>
    </source>
</reference>
<dbReference type="Proteomes" id="UP001218579">
    <property type="component" value="Unassembled WGS sequence"/>
</dbReference>